<dbReference type="SUPFAM" id="SSF56300">
    <property type="entry name" value="Metallo-dependent phosphatases"/>
    <property type="match status" value="1"/>
</dbReference>
<evidence type="ECO:0000313" key="2">
    <source>
        <dbReference type="EMBL" id="OBY61508.1"/>
    </source>
</evidence>
<dbReference type="InterPro" id="IPR038607">
    <property type="entry name" value="PhoD-like_sf"/>
</dbReference>
<dbReference type="KEGG" id="prn:BW723_12085"/>
<dbReference type="PANTHER" id="PTHR33987">
    <property type="entry name" value="CALCINEURIN-LIKE METALLO-PHOSPHOESTERASE SUPERFAMILY PROTEIN"/>
    <property type="match status" value="1"/>
</dbReference>
<dbReference type="CDD" id="cd07389">
    <property type="entry name" value="MPP_PhoD"/>
    <property type="match status" value="1"/>
</dbReference>
<gene>
    <name evidence="2" type="ORF">LPB301_15690</name>
</gene>
<dbReference type="RefSeq" id="WP_068364372.1">
    <property type="nucleotide sequence ID" value="NZ_CP019337.1"/>
</dbReference>
<organism evidence="2 3">
    <name type="scientific">Polaribacter reichenbachii</name>
    <dbReference type="NCBI Taxonomy" id="996801"/>
    <lineage>
        <taxon>Bacteria</taxon>
        <taxon>Pseudomonadati</taxon>
        <taxon>Bacteroidota</taxon>
        <taxon>Flavobacteriia</taxon>
        <taxon>Flavobacteriales</taxon>
        <taxon>Flavobacteriaceae</taxon>
    </lineage>
</organism>
<name>A0A1B8TPS7_9FLAO</name>
<dbReference type="Pfam" id="PF09423">
    <property type="entry name" value="PhoD"/>
    <property type="match status" value="1"/>
</dbReference>
<keyword evidence="3" id="KW-1185">Reference proteome</keyword>
<dbReference type="OrthoDB" id="9763616at2"/>
<comment type="caution">
    <text evidence="2">The sequence shown here is derived from an EMBL/GenBank/DDBJ whole genome shotgun (WGS) entry which is preliminary data.</text>
</comment>
<feature type="domain" description="PhoD-like phosphatase metallophosphatase" evidence="1">
    <location>
        <begin position="40"/>
        <end position="288"/>
    </location>
</feature>
<proteinExistence type="predicted"/>
<dbReference type="Gene3D" id="3.60.21.70">
    <property type="entry name" value="PhoD-like phosphatase"/>
    <property type="match status" value="1"/>
</dbReference>
<sequence>MKKIFIIIIASTILFSCVAKQTNSKQVTTRKADFTIAFGSCNKQNETNVLWQEVHKNNPDLWIWGGDIIYSDTENMHKMKKDYNILLNQEEYKTIQNSMPIMATWDDHDYGINDGGTEFPKKKEAQQLFLDFLNVDKKSERRTRSGVYHSKEFKTEKGSVKVIILDTRYHRTALTEAKGKKRYTPNKYGEGTILGDTQWKWLKSELTNSKADFNVIVSSIQVLSAEHGFETWGNFPHEVDQLKKIIKESKAKKVLLLSGDRHISEFSKTIVDALSYPLIDFTSSGLTHSYEGFTSEPNQYRIQKVISKISFGVLKFNFDKNKITMQMRGKDNILQQELIQVYH</sequence>
<dbReference type="PROSITE" id="PS51257">
    <property type="entry name" value="PROKAR_LIPOPROTEIN"/>
    <property type="match status" value="1"/>
</dbReference>
<dbReference type="STRING" id="996801.BW723_12085"/>
<accession>A0A1B8TPS7</accession>
<dbReference type="InterPro" id="IPR029052">
    <property type="entry name" value="Metallo-depent_PP-like"/>
</dbReference>
<dbReference type="InterPro" id="IPR018946">
    <property type="entry name" value="PhoD-like_MPP"/>
</dbReference>
<protein>
    <submittedName>
        <fullName evidence="2">Alkaline phosphatase</fullName>
    </submittedName>
</protein>
<dbReference type="EMBL" id="LSFL01000042">
    <property type="protein sequence ID" value="OBY61508.1"/>
    <property type="molecule type" value="Genomic_DNA"/>
</dbReference>
<dbReference type="AlphaFoldDB" id="A0A1B8TPS7"/>
<dbReference type="PANTHER" id="PTHR33987:SF1">
    <property type="entry name" value="CALCINEURIN-LIKE METALLO-PHOSPHOESTERASE SUPERFAMILY PROTEIN"/>
    <property type="match status" value="1"/>
</dbReference>
<evidence type="ECO:0000313" key="3">
    <source>
        <dbReference type="Proteomes" id="UP000092612"/>
    </source>
</evidence>
<dbReference type="Proteomes" id="UP000092612">
    <property type="component" value="Unassembled WGS sequence"/>
</dbReference>
<evidence type="ECO:0000259" key="1">
    <source>
        <dbReference type="Pfam" id="PF09423"/>
    </source>
</evidence>
<reference evidence="3" key="1">
    <citation type="submission" date="2016-02" db="EMBL/GenBank/DDBJ databases">
        <title>Paenibacillus sp. LPB0068, isolated from Crassostrea gigas.</title>
        <authorList>
            <person name="Shin S.-K."/>
            <person name="Yi H."/>
        </authorList>
    </citation>
    <scope>NUCLEOTIDE SEQUENCE [LARGE SCALE GENOMIC DNA]</scope>
    <source>
        <strain evidence="3">KCTC 23969</strain>
    </source>
</reference>